<dbReference type="Gene3D" id="1.10.357.10">
    <property type="entry name" value="Tetracycline Repressor, domain 2"/>
    <property type="match status" value="1"/>
</dbReference>
<evidence type="ECO:0008006" key="3">
    <source>
        <dbReference type="Google" id="ProtNLM"/>
    </source>
</evidence>
<gene>
    <name evidence="1" type="ORF">A2G96_08585</name>
</gene>
<dbReference type="SUPFAM" id="SSF48498">
    <property type="entry name" value="Tetracyclin repressor-like, C-terminal domain"/>
    <property type="match status" value="1"/>
</dbReference>
<evidence type="ECO:0000313" key="2">
    <source>
        <dbReference type="Proteomes" id="UP000075238"/>
    </source>
</evidence>
<organism evidence="1 2">
    <name type="scientific">Cupriavidus nantongensis</name>
    <dbReference type="NCBI Taxonomy" id="1796606"/>
    <lineage>
        <taxon>Bacteria</taxon>
        <taxon>Pseudomonadati</taxon>
        <taxon>Pseudomonadota</taxon>
        <taxon>Betaproteobacteria</taxon>
        <taxon>Burkholderiales</taxon>
        <taxon>Burkholderiaceae</taxon>
        <taxon>Cupriavidus</taxon>
    </lineage>
</organism>
<dbReference type="OrthoDB" id="5293556at2"/>
<evidence type="ECO:0000313" key="1">
    <source>
        <dbReference type="EMBL" id="AMR77790.1"/>
    </source>
</evidence>
<dbReference type="AlphaFoldDB" id="A0A142JI78"/>
<dbReference type="InterPro" id="IPR036271">
    <property type="entry name" value="Tet_transcr_reg_TetR-rel_C_sf"/>
</dbReference>
<keyword evidence="2" id="KW-1185">Reference proteome</keyword>
<proteinExistence type="predicted"/>
<name>A0A142JI78_9BURK</name>
<reference evidence="1 2" key="1">
    <citation type="submission" date="2016-03" db="EMBL/GenBank/DDBJ databases">
        <title>Complete genome sequence of a novel chlorpyrifos degrading bacterium, Cupriavidus nantongensis sp. X1.</title>
        <authorList>
            <person name="Fang L."/>
        </authorList>
    </citation>
    <scope>NUCLEOTIDE SEQUENCE [LARGE SCALE GENOMIC DNA]</scope>
    <source>
        <strain evidence="1 2">X1</strain>
    </source>
</reference>
<dbReference type="RefSeq" id="WP_062798529.1">
    <property type="nucleotide sequence ID" value="NZ_CP014844.1"/>
</dbReference>
<dbReference type="EMBL" id="CP014844">
    <property type="protein sequence ID" value="AMR77790.1"/>
    <property type="molecule type" value="Genomic_DNA"/>
</dbReference>
<sequence length="194" mass="22421">MTDDSMNRFEQEHLKRWWETTRHYLFADMKSLLGTAAAAEDRWSPPQTDSRGSRKRFIARVRGRLLRSVKSERKDDPLRELESVFQQQIAFIARHPGVPRRLLSWLAQDGDPSLQRRIRMLIANYATRLARIIARAKQQGLVRVDVQPSAEAISLVSVIQELVLRTPTAPQWRGWFLREAVEAFALYRAGLAVS</sequence>
<accession>A0A142JI78</accession>
<dbReference type="KEGG" id="cnan:A2G96_08585"/>
<protein>
    <recommendedName>
        <fullName evidence="3">TetR family transcriptional regulator</fullName>
    </recommendedName>
</protein>
<dbReference type="STRING" id="1796606.A2G96_08585"/>
<dbReference type="Proteomes" id="UP000075238">
    <property type="component" value="Chromosome 1"/>
</dbReference>